<comment type="caution">
    <text evidence="1">The sequence shown here is derived from an EMBL/GenBank/DDBJ whole genome shotgun (WGS) entry which is preliminary data.</text>
</comment>
<dbReference type="Pfam" id="PF08922">
    <property type="entry name" value="DUF1905"/>
    <property type="match status" value="1"/>
</dbReference>
<protein>
    <submittedName>
        <fullName evidence="1">YdeI/OmpD-associated family protein</fullName>
    </submittedName>
</protein>
<reference evidence="2" key="1">
    <citation type="journal article" date="2019" name="Int. J. Syst. Evol. Microbiol.">
        <title>The Global Catalogue of Microorganisms (GCM) 10K type strain sequencing project: providing services to taxonomists for standard genome sequencing and annotation.</title>
        <authorList>
            <consortium name="The Broad Institute Genomics Platform"/>
            <consortium name="The Broad Institute Genome Sequencing Center for Infectious Disease"/>
            <person name="Wu L."/>
            <person name="Ma J."/>
        </authorList>
    </citation>
    <scope>NUCLEOTIDE SEQUENCE [LARGE SCALE GENOMIC DNA]</scope>
    <source>
        <strain evidence="2">CCUG 61484</strain>
    </source>
</reference>
<keyword evidence="2" id="KW-1185">Reference proteome</keyword>
<evidence type="ECO:0000313" key="1">
    <source>
        <dbReference type="EMBL" id="MFD0792686.1"/>
    </source>
</evidence>
<sequence>MIDFNTIILQYGEQGDKTGWTYIEVPNDIACQILPGNKRSFRVKGWLDNLVVSGMAVMPVGEGNFIMALKAQIRKGIGKGKGAMLRVRLEHDKDFKIEMPDDLQECFDFSDEGAFEFFSGLSKSHQGYFIKWINDAKTEQTRANRIAATINAANRRMDYGAMLRKQKALRNS</sequence>
<gene>
    <name evidence="1" type="ORF">ACFQZX_03595</name>
</gene>
<dbReference type="EMBL" id="JBHTHZ010000002">
    <property type="protein sequence ID" value="MFD0792686.1"/>
    <property type="molecule type" value="Genomic_DNA"/>
</dbReference>
<proteinExistence type="predicted"/>
<dbReference type="InterPro" id="IPR015018">
    <property type="entry name" value="DUF1905"/>
</dbReference>
<dbReference type="Proteomes" id="UP001597010">
    <property type="component" value="Unassembled WGS sequence"/>
</dbReference>
<accession>A0ABW3ANT3</accession>
<dbReference type="Gene3D" id="2.40.30.100">
    <property type="entry name" value="AF2212/PG0164-like"/>
    <property type="match status" value="1"/>
</dbReference>
<dbReference type="SUPFAM" id="SSF141694">
    <property type="entry name" value="AF2212/PG0164-like"/>
    <property type="match status" value="1"/>
</dbReference>
<dbReference type="RefSeq" id="WP_377111370.1">
    <property type="nucleotide sequence ID" value="NZ_JBHTHZ010000002.1"/>
</dbReference>
<dbReference type="InterPro" id="IPR037079">
    <property type="entry name" value="AF2212/PG0164-like_sf"/>
</dbReference>
<name>A0ABW3ANT3_9SPHI</name>
<organism evidence="1 2">
    <name type="scientific">Mucilaginibacter litoreus</name>
    <dbReference type="NCBI Taxonomy" id="1048221"/>
    <lineage>
        <taxon>Bacteria</taxon>
        <taxon>Pseudomonadati</taxon>
        <taxon>Bacteroidota</taxon>
        <taxon>Sphingobacteriia</taxon>
        <taxon>Sphingobacteriales</taxon>
        <taxon>Sphingobacteriaceae</taxon>
        <taxon>Mucilaginibacter</taxon>
    </lineage>
</organism>
<evidence type="ECO:0000313" key="2">
    <source>
        <dbReference type="Proteomes" id="UP001597010"/>
    </source>
</evidence>
<dbReference type="Pfam" id="PF13376">
    <property type="entry name" value="OmdA"/>
    <property type="match status" value="1"/>
</dbReference>